<feature type="compositionally biased region" description="Low complexity" evidence="7">
    <location>
        <begin position="78"/>
        <end position="88"/>
    </location>
</feature>
<dbReference type="PANTHER" id="PTHR23061">
    <property type="entry name" value="DNA POLYMERASE 2 ALPHA 70 KDA SUBUNIT"/>
    <property type="match status" value="1"/>
</dbReference>
<evidence type="ECO:0000256" key="2">
    <source>
        <dbReference type="ARBA" id="ARBA00007299"/>
    </source>
</evidence>
<evidence type="ECO:0000259" key="9">
    <source>
        <dbReference type="Pfam" id="PF22062"/>
    </source>
</evidence>
<comment type="subcellular location">
    <subcellularLocation>
        <location evidence="1 6">Nucleus</location>
    </subcellularLocation>
</comment>
<keyword evidence="11" id="KW-1185">Reference proteome</keyword>
<dbReference type="Proteomes" id="UP001498771">
    <property type="component" value="Unassembled WGS sequence"/>
</dbReference>
<evidence type="ECO:0000256" key="7">
    <source>
        <dbReference type="SAM" id="MobiDB-lite"/>
    </source>
</evidence>
<feature type="region of interest" description="Disordered" evidence="7">
    <location>
        <begin position="73"/>
        <end position="119"/>
    </location>
</feature>
<comment type="function">
    <text evidence="6">Accessory subunit of the DNA polymerase alpha complex (also known as the alpha DNA polymerase-primase complex) which plays an essential role in the initiation of DNA synthesis.</text>
</comment>
<organism evidence="10 11">
    <name type="scientific">Myxozyma melibiosi</name>
    <dbReference type="NCBI Taxonomy" id="54550"/>
    <lineage>
        <taxon>Eukaryota</taxon>
        <taxon>Fungi</taxon>
        <taxon>Dikarya</taxon>
        <taxon>Ascomycota</taxon>
        <taxon>Saccharomycotina</taxon>
        <taxon>Lipomycetes</taxon>
        <taxon>Lipomycetales</taxon>
        <taxon>Lipomycetaceae</taxon>
        <taxon>Myxozyma</taxon>
    </lineage>
</organism>
<evidence type="ECO:0000313" key="10">
    <source>
        <dbReference type="EMBL" id="KAK7206116.1"/>
    </source>
</evidence>
<feature type="domain" description="DNA polymerase alpha/delta/epsilon subunit B" evidence="8">
    <location>
        <begin position="345"/>
        <end position="578"/>
    </location>
</feature>
<dbReference type="PANTHER" id="PTHR23061:SF12">
    <property type="entry name" value="DNA POLYMERASE ALPHA SUBUNIT B"/>
    <property type="match status" value="1"/>
</dbReference>
<dbReference type="GeneID" id="90035038"/>
<feature type="compositionally biased region" description="Polar residues" evidence="7">
    <location>
        <begin position="104"/>
        <end position="119"/>
    </location>
</feature>
<keyword evidence="4 6" id="KW-0235">DNA replication</keyword>
<reference evidence="10 11" key="1">
    <citation type="submission" date="2024-03" db="EMBL/GenBank/DDBJ databases">
        <title>Genome-scale model development and genomic sequencing of the oleaginous clade Lipomyces.</title>
        <authorList>
            <consortium name="Lawrence Berkeley National Laboratory"/>
            <person name="Czajka J.J."/>
            <person name="Han Y."/>
            <person name="Kim J."/>
            <person name="Mondo S.J."/>
            <person name="Hofstad B.A."/>
            <person name="Robles A."/>
            <person name="Haridas S."/>
            <person name="Riley R."/>
            <person name="LaButti K."/>
            <person name="Pangilinan J."/>
            <person name="Andreopoulos W."/>
            <person name="Lipzen A."/>
            <person name="Yan J."/>
            <person name="Wang M."/>
            <person name="Ng V."/>
            <person name="Grigoriev I.V."/>
            <person name="Spatafora J.W."/>
            <person name="Magnuson J.K."/>
            <person name="Baker S.E."/>
            <person name="Pomraning K.R."/>
        </authorList>
    </citation>
    <scope>NUCLEOTIDE SEQUENCE [LARGE SCALE GENOMIC DNA]</scope>
    <source>
        <strain evidence="10 11">Phaff 52-87</strain>
    </source>
</reference>
<keyword evidence="5 6" id="KW-0539">Nucleus</keyword>
<dbReference type="Gene3D" id="3.60.21.60">
    <property type="match status" value="2"/>
</dbReference>
<name>A0ABR1F8F3_9ASCO</name>
<evidence type="ECO:0000256" key="1">
    <source>
        <dbReference type="ARBA" id="ARBA00004123"/>
    </source>
</evidence>
<evidence type="ECO:0000259" key="8">
    <source>
        <dbReference type="Pfam" id="PF04042"/>
    </source>
</evidence>
<dbReference type="InterPro" id="IPR016722">
    <property type="entry name" value="DNA_pol_alpha_bsu"/>
</dbReference>
<feature type="domain" description="DNA polymerase alpha subunit B OB" evidence="9">
    <location>
        <begin position="175"/>
        <end position="320"/>
    </location>
</feature>
<dbReference type="EMBL" id="JBBJBU010000003">
    <property type="protein sequence ID" value="KAK7206116.1"/>
    <property type="molecule type" value="Genomic_DNA"/>
</dbReference>
<comment type="caution">
    <text evidence="10">The sequence shown here is derived from an EMBL/GenBank/DDBJ whole genome shotgun (WGS) entry which is preliminary data.</text>
</comment>
<evidence type="ECO:0000256" key="6">
    <source>
        <dbReference type="PIRNR" id="PIRNR018300"/>
    </source>
</evidence>
<evidence type="ECO:0000256" key="3">
    <source>
        <dbReference type="ARBA" id="ARBA00018596"/>
    </source>
</evidence>
<proteinExistence type="inferred from homology"/>
<comment type="similarity">
    <text evidence="2 6">Belongs to the DNA polymerase alpha subunit B family.</text>
</comment>
<dbReference type="PIRSF" id="PIRSF018300">
    <property type="entry name" value="DNA_pol_alph_2"/>
    <property type="match status" value="1"/>
</dbReference>
<dbReference type="Pfam" id="PF04042">
    <property type="entry name" value="DNA_pol_E_B"/>
    <property type="match status" value="1"/>
</dbReference>
<dbReference type="InterPro" id="IPR007185">
    <property type="entry name" value="DNA_pol_a/d/e_bsu"/>
</dbReference>
<gene>
    <name evidence="10" type="ORF">BZA70DRAFT_124147</name>
</gene>
<evidence type="ECO:0000313" key="11">
    <source>
        <dbReference type="Proteomes" id="UP001498771"/>
    </source>
</evidence>
<evidence type="ECO:0000256" key="5">
    <source>
        <dbReference type="ARBA" id="ARBA00023242"/>
    </source>
</evidence>
<dbReference type="RefSeq" id="XP_064769149.1">
    <property type="nucleotide sequence ID" value="XM_064909526.1"/>
</dbReference>
<sequence length="641" mass="69427">MPSVSDAQSASFYSSLAPDLASSCATLQKSFSLSPLELYYKIESFQIERNIDPGVVSQTLLEDLRLQLQENLERKQQQHQQQHRQSSSPVAGGVTPLKRKFAGNGQTHTPLRSSPLSDTTFAARSDAGRVMETLNPAIQISKPSIPEDRARITAFMDTKKYQYRTMRQALLEASEFLDERIEAFGELVQTHLREQLLGGDKKCEDPVLLAAIERLASPNAVSHEDVVVVGRIVSDSVHAADSARLNEKSMLLECSRRMGSGVRVPLKFALSPASSSSSSSSDASAAITMSGPVSFFPGQIVALRGSNPSGSEFVVKAILKMPELAYPVSPISTLRTTASGPTRMMVAKGPFTTQDNLEFAPLAALVDSAISSNVDVVVLLGPFVDVLHPRLNDPAALPAQGIATLEDLFRTCVSQHLRRLEAASPNCQILLVPDCGAREAVQRHLSFPVPPVTGGAETKKQLGLPRRAKWLSNPAFVAVNSSVLAIANVDVLMQMSKVEHIVRVPNPASSTPGSQGEEFERSAMVRGVRNLMLQRSLYPVFPSDPATPLEVSYLGLADMNIARPDILIVPSAQRYFAKVVDNVVAINPGPLTMMKAAGTYAVVDIAGMDAQALQNVEERDGETASTTHDIWNRCKVEIRKI</sequence>
<evidence type="ECO:0000256" key="4">
    <source>
        <dbReference type="ARBA" id="ARBA00022705"/>
    </source>
</evidence>
<dbReference type="Pfam" id="PF22062">
    <property type="entry name" value="OB_DPOA2"/>
    <property type="match status" value="1"/>
</dbReference>
<accession>A0ABR1F8F3</accession>
<dbReference type="InterPro" id="IPR054300">
    <property type="entry name" value="OB_DPOA2"/>
</dbReference>
<protein>
    <recommendedName>
        <fullName evidence="3 6">DNA polymerase alpha subunit B</fullName>
    </recommendedName>
</protein>